<evidence type="ECO:0000313" key="2">
    <source>
        <dbReference type="Proteomes" id="UP001057402"/>
    </source>
</evidence>
<proteinExistence type="predicted"/>
<organism evidence="1 2">
    <name type="scientific">Melastoma candidum</name>
    <dbReference type="NCBI Taxonomy" id="119954"/>
    <lineage>
        <taxon>Eukaryota</taxon>
        <taxon>Viridiplantae</taxon>
        <taxon>Streptophyta</taxon>
        <taxon>Embryophyta</taxon>
        <taxon>Tracheophyta</taxon>
        <taxon>Spermatophyta</taxon>
        <taxon>Magnoliopsida</taxon>
        <taxon>eudicotyledons</taxon>
        <taxon>Gunneridae</taxon>
        <taxon>Pentapetalae</taxon>
        <taxon>rosids</taxon>
        <taxon>malvids</taxon>
        <taxon>Myrtales</taxon>
        <taxon>Melastomataceae</taxon>
        <taxon>Melastomatoideae</taxon>
        <taxon>Melastomateae</taxon>
        <taxon>Melastoma</taxon>
    </lineage>
</organism>
<accession>A0ACB9L3K6</accession>
<keyword evidence="2" id="KW-1185">Reference proteome</keyword>
<dbReference type="Proteomes" id="UP001057402">
    <property type="component" value="Chromosome 12"/>
</dbReference>
<gene>
    <name evidence="1" type="ORF">MLD38_039774</name>
</gene>
<evidence type="ECO:0000313" key="1">
    <source>
        <dbReference type="EMBL" id="KAI4304232.1"/>
    </source>
</evidence>
<dbReference type="EMBL" id="CM042891">
    <property type="protein sequence ID" value="KAI4304232.1"/>
    <property type="molecule type" value="Genomic_DNA"/>
</dbReference>
<sequence>MGFRKMITRRSALPYRRLVDVDEMTIDLKSRGRWVRNINGRLRALRLSRSRKITLRVLSAVVSSGRIARIYRDTVKRMLDGDAVRPAIVFSLPWGVPVLSHSTVSLSRNATISVDRKWAC</sequence>
<comment type="caution">
    <text evidence="1">The sequence shown here is derived from an EMBL/GenBank/DDBJ whole genome shotgun (WGS) entry which is preliminary data.</text>
</comment>
<reference evidence="2" key="1">
    <citation type="journal article" date="2023" name="Front. Plant Sci.">
        <title>Chromosomal-level genome assembly of Melastoma candidum provides insights into trichome evolution.</title>
        <authorList>
            <person name="Zhong Y."/>
            <person name="Wu W."/>
            <person name="Sun C."/>
            <person name="Zou P."/>
            <person name="Liu Y."/>
            <person name="Dai S."/>
            <person name="Zhou R."/>
        </authorList>
    </citation>
    <scope>NUCLEOTIDE SEQUENCE [LARGE SCALE GENOMIC DNA]</scope>
</reference>
<name>A0ACB9L3K6_9MYRT</name>
<protein>
    <submittedName>
        <fullName evidence="1">Uncharacterized protein</fullName>
    </submittedName>
</protein>